<keyword evidence="3" id="KW-1185">Reference proteome</keyword>
<dbReference type="GO" id="GO:0015074">
    <property type="term" value="P:DNA integration"/>
    <property type="evidence" value="ECO:0007669"/>
    <property type="project" value="InterPro"/>
</dbReference>
<evidence type="ECO:0000313" key="2">
    <source>
        <dbReference type="EMBL" id="RNA40604.1"/>
    </source>
</evidence>
<reference evidence="2 3" key="1">
    <citation type="journal article" date="2018" name="Sci. Rep.">
        <title>Genomic signatures of local adaptation to the degree of environmental predictability in rotifers.</title>
        <authorList>
            <person name="Franch-Gras L."/>
            <person name="Hahn C."/>
            <person name="Garcia-Roger E.M."/>
            <person name="Carmona M.J."/>
            <person name="Serra M."/>
            <person name="Gomez A."/>
        </authorList>
    </citation>
    <scope>NUCLEOTIDE SEQUENCE [LARGE SCALE GENOMIC DNA]</scope>
    <source>
        <strain evidence="2">HYR1</strain>
    </source>
</reference>
<proteinExistence type="predicted"/>
<gene>
    <name evidence="2" type="ORF">BpHYR1_020048</name>
</gene>
<evidence type="ECO:0000313" key="3">
    <source>
        <dbReference type="Proteomes" id="UP000276133"/>
    </source>
</evidence>
<dbReference type="OrthoDB" id="4843387at2759"/>
<dbReference type="InterPro" id="IPR002492">
    <property type="entry name" value="Transposase_Tc1-like"/>
</dbReference>
<evidence type="ECO:0000259" key="1">
    <source>
        <dbReference type="Pfam" id="PF01498"/>
    </source>
</evidence>
<dbReference type="EMBL" id="REGN01000624">
    <property type="protein sequence ID" value="RNA40604.1"/>
    <property type="molecule type" value="Genomic_DNA"/>
</dbReference>
<feature type="non-terminal residue" evidence="2">
    <location>
        <position position="193"/>
    </location>
</feature>
<dbReference type="GO" id="GO:0006313">
    <property type="term" value="P:DNA transposition"/>
    <property type="evidence" value="ECO:0007669"/>
    <property type="project" value="InterPro"/>
</dbReference>
<dbReference type="Pfam" id="PF01498">
    <property type="entry name" value="HTH_Tnp_Tc3_2"/>
    <property type="match status" value="1"/>
</dbReference>
<organism evidence="2 3">
    <name type="scientific">Brachionus plicatilis</name>
    <name type="common">Marine rotifer</name>
    <name type="synonym">Brachionus muelleri</name>
    <dbReference type="NCBI Taxonomy" id="10195"/>
    <lineage>
        <taxon>Eukaryota</taxon>
        <taxon>Metazoa</taxon>
        <taxon>Spiralia</taxon>
        <taxon>Gnathifera</taxon>
        <taxon>Rotifera</taxon>
        <taxon>Eurotatoria</taxon>
        <taxon>Monogononta</taxon>
        <taxon>Pseudotrocha</taxon>
        <taxon>Ploima</taxon>
        <taxon>Brachionidae</taxon>
        <taxon>Brachionus</taxon>
    </lineage>
</organism>
<dbReference type="Proteomes" id="UP000276133">
    <property type="component" value="Unassembled WGS sequence"/>
</dbReference>
<accession>A0A3M7SXT1</accession>
<feature type="domain" description="Transposase Tc1-like" evidence="1">
    <location>
        <begin position="139"/>
        <end position="184"/>
    </location>
</feature>
<dbReference type="AlphaFoldDB" id="A0A3M7SXT1"/>
<sequence length="193" mass="23090">MIKIQSKQNSILPDLNNYLRDINGKQFLFNFLSISNHLQHFFHFSNSNFTQEIYLSQFNSDDEISDDKFAEESRHIIDISLKIYGKSSFLFFYRYTTNHKRSHLDFEMNKIYDQLQIKKELAQKTMLANKCADFNSKFEEHKISRETVRRVLAKKGKESNSAVKKPLLTLSDRIKRYKWCKDKRNLTDKDWAK</sequence>
<name>A0A3M7SXT1_BRAPC</name>
<comment type="caution">
    <text evidence="2">The sequence shown here is derived from an EMBL/GenBank/DDBJ whole genome shotgun (WGS) entry which is preliminary data.</text>
</comment>
<dbReference type="GO" id="GO:0003677">
    <property type="term" value="F:DNA binding"/>
    <property type="evidence" value="ECO:0007669"/>
    <property type="project" value="InterPro"/>
</dbReference>
<protein>
    <recommendedName>
        <fullName evidence="1">Transposase Tc1-like domain-containing protein</fullName>
    </recommendedName>
</protein>